<evidence type="ECO:0000256" key="11">
    <source>
        <dbReference type="RuleBase" id="RU000489"/>
    </source>
</evidence>
<dbReference type="GO" id="GO:0008843">
    <property type="term" value="F:endochitinase activity"/>
    <property type="evidence" value="ECO:0007669"/>
    <property type="project" value="UniProtKB-EC"/>
</dbReference>
<sequence length="1113" mass="119411">MRTRTLHALLTTLTCFLVGLGPDYCAPANCTSSCDAKSECDPGWGSEWSSAEKCPLNVCCSQYGFCGTTSDFCGTETVAAPSCSGSSSNGRTIGYYEGWSITRACDGMPPEAIPAGAYTHLNYGFAYIDPESFAVAPMSESDLGLYSRFTNLKESNPGLKTWISIGGWSMNDPGQPTASTFSDLAGSASAQEAFFKSLLSFMTTYAFDGVDIDWEYPVAPERSGKPADFANYPTFLSNLKAALGSTGHSYGLSITLPSSYWYMQNFDIVKIEPIVDWFNVMTYDLHGTWDSTDPYIGPYVYAHTNLTEIDQTMDLFWRNKIDPSKITLGLGFYGRSFTLADPSCTSPGCPFSSGGNPGPCSATSGTLMSSEIDAIIAAGAVPTLDEVAAVKQIVWDDNQWVSYDDTETIGMKIDYANAHCLGGTMVWAVSTDSENANASMALQSHNGLSKKSLFGGGSTPQEPTLSQCVWGGCDEECPAGTSPAQTGTGKSASNAAIYSGCPSGKSRKYCCPSNDVPVCKWVGSAPFCSKSTCPEGQVQIATDQSGGGHSCWFNHKSLCCTASKSDAAASQCEWTGSAPFCASGTNHANCPSNYPDFVTYSPYGAGGESQCFSGYKSLCCTDPEPYQNCAWTQRPHSWLAPFTCNTGCPAGQQIVAESHLDHGSDAPCLHNTASYFCCDEFNQTAPTTDPPNFCVAASTDYVLSGQPDPDGNVADLLELYWYEDECYPIPNTGDPDSMKRWLPELEYGYEGKRPTAMPPGSRNDGVPKICNADNECYNVLSPEKDLSFQQLLSSALNHSHAILEPRGRVAKICLPKGKSNSFKAKNYPGVQPLSTRGRQFYGAMKSGVQAGLCAALPLISGSRVLGENYVTEHVMELQTPAQFANSMLSGLLPSGATAPGSGYDWTQVFGPNGYMFQTWAQLGISPPSGFTGDTPADALYNALGSTADINNLQILDAATNSLKAGVWQLFKNIVSPTRFSKEGPKGQVEFINRLYQTLPSYLNDQAVQKSLTYGYNAIKNVMAALDSSPNVKAIPGTTFAACFKTFSQDFFSTMQSNLRTFISDKLDQVIPYWASSAAEKLFTKAGAQAVLAALQKKENNLVADVVINSGFVQ</sequence>
<keyword evidence="5 11" id="KW-0378">Hydrolase</keyword>
<dbReference type="SUPFAM" id="SSF54556">
    <property type="entry name" value="Chitinase insertion domain"/>
    <property type="match status" value="1"/>
</dbReference>
<feature type="disulfide bond" evidence="10">
    <location>
        <begin position="54"/>
        <end position="66"/>
    </location>
</feature>
<dbReference type="PROSITE" id="PS50941">
    <property type="entry name" value="CHIT_BIND_I_2"/>
    <property type="match status" value="1"/>
</dbReference>
<dbReference type="EMBL" id="KZ679016">
    <property type="protein sequence ID" value="PSS10973.1"/>
    <property type="molecule type" value="Genomic_DNA"/>
</dbReference>
<name>A0A2T3AU26_AMORE</name>
<evidence type="ECO:0000256" key="12">
    <source>
        <dbReference type="SAM" id="SignalP"/>
    </source>
</evidence>
<keyword evidence="9" id="KW-0624">Polysaccharide degradation</keyword>
<comment type="catalytic activity">
    <reaction evidence="1">
        <text>Random endo-hydrolysis of N-acetyl-beta-D-glucosaminide (1-&gt;4)-beta-linkages in chitin and chitodextrins.</text>
        <dbReference type="EC" id="3.2.1.14"/>
    </reaction>
</comment>
<proteinExistence type="inferred from homology"/>
<keyword evidence="7" id="KW-0119">Carbohydrate metabolism</keyword>
<organism evidence="15 16">
    <name type="scientific">Amorphotheca resinae ATCC 22711</name>
    <dbReference type="NCBI Taxonomy" id="857342"/>
    <lineage>
        <taxon>Eukaryota</taxon>
        <taxon>Fungi</taxon>
        <taxon>Dikarya</taxon>
        <taxon>Ascomycota</taxon>
        <taxon>Pezizomycotina</taxon>
        <taxon>Leotiomycetes</taxon>
        <taxon>Helotiales</taxon>
        <taxon>Amorphothecaceae</taxon>
        <taxon>Amorphotheca</taxon>
    </lineage>
</organism>
<evidence type="ECO:0000313" key="15">
    <source>
        <dbReference type="EMBL" id="PSS10973.1"/>
    </source>
</evidence>
<evidence type="ECO:0000256" key="7">
    <source>
        <dbReference type="ARBA" id="ARBA00023277"/>
    </source>
</evidence>
<dbReference type="OrthoDB" id="73875at2759"/>
<feature type="domain" description="Chitin-binding type-1" evidence="13">
    <location>
        <begin position="37"/>
        <end position="90"/>
    </location>
</feature>
<keyword evidence="6" id="KW-0146">Chitin degradation</keyword>
<evidence type="ECO:0000256" key="1">
    <source>
        <dbReference type="ARBA" id="ARBA00000822"/>
    </source>
</evidence>
<evidence type="ECO:0000259" key="14">
    <source>
        <dbReference type="PROSITE" id="PS51910"/>
    </source>
</evidence>
<dbReference type="RefSeq" id="XP_024718152.1">
    <property type="nucleotide sequence ID" value="XM_024868388.1"/>
</dbReference>
<dbReference type="SUPFAM" id="SSF51445">
    <property type="entry name" value="(Trans)glycosidases"/>
    <property type="match status" value="1"/>
</dbReference>
<dbReference type="InterPro" id="IPR017853">
    <property type="entry name" value="GH"/>
</dbReference>
<dbReference type="Pfam" id="PF00187">
    <property type="entry name" value="Chitin_bind_1"/>
    <property type="match status" value="1"/>
</dbReference>
<dbReference type="InterPro" id="IPR029070">
    <property type="entry name" value="Chitinase_insertion_sf"/>
</dbReference>
<dbReference type="GeneID" id="36576469"/>
<dbReference type="GO" id="GO:0008061">
    <property type="term" value="F:chitin binding"/>
    <property type="evidence" value="ECO:0007669"/>
    <property type="project" value="UniProtKB-UniRule"/>
</dbReference>
<comment type="caution">
    <text evidence="10">Lacks conserved residue(s) required for the propagation of feature annotation.</text>
</comment>
<dbReference type="InterPro" id="IPR011583">
    <property type="entry name" value="Chitinase_II/V-like_cat"/>
</dbReference>
<reference evidence="15 16" key="1">
    <citation type="journal article" date="2018" name="New Phytol.">
        <title>Comparative genomics and transcriptomics depict ericoid mycorrhizal fungi as versatile saprotrophs and plant mutualists.</title>
        <authorList>
            <person name="Martino E."/>
            <person name="Morin E."/>
            <person name="Grelet G.A."/>
            <person name="Kuo A."/>
            <person name="Kohler A."/>
            <person name="Daghino S."/>
            <person name="Barry K.W."/>
            <person name="Cichocki N."/>
            <person name="Clum A."/>
            <person name="Dockter R.B."/>
            <person name="Hainaut M."/>
            <person name="Kuo R.C."/>
            <person name="LaButti K."/>
            <person name="Lindahl B.D."/>
            <person name="Lindquist E.A."/>
            <person name="Lipzen A."/>
            <person name="Khouja H.R."/>
            <person name="Magnuson J."/>
            <person name="Murat C."/>
            <person name="Ohm R.A."/>
            <person name="Singer S.W."/>
            <person name="Spatafora J.W."/>
            <person name="Wang M."/>
            <person name="Veneault-Fourrey C."/>
            <person name="Henrissat B."/>
            <person name="Grigoriev I.V."/>
            <person name="Martin F.M."/>
            <person name="Perotto S."/>
        </authorList>
    </citation>
    <scope>NUCLEOTIDE SEQUENCE [LARGE SCALE GENOMIC DNA]</scope>
    <source>
        <strain evidence="15 16">ATCC 22711</strain>
    </source>
</reference>
<dbReference type="Gene3D" id="3.20.20.80">
    <property type="entry name" value="Glycosidases"/>
    <property type="match status" value="1"/>
</dbReference>
<keyword evidence="12" id="KW-0732">Signal</keyword>
<gene>
    <name evidence="15" type="ORF">M430DRAFT_53512</name>
</gene>
<dbReference type="GO" id="GO:0000272">
    <property type="term" value="P:polysaccharide catabolic process"/>
    <property type="evidence" value="ECO:0007669"/>
    <property type="project" value="UniProtKB-KW"/>
</dbReference>
<evidence type="ECO:0000259" key="13">
    <source>
        <dbReference type="PROSITE" id="PS50941"/>
    </source>
</evidence>
<dbReference type="InterPro" id="IPR001002">
    <property type="entry name" value="Chitin-bd_1"/>
</dbReference>
<dbReference type="InParanoid" id="A0A2T3AU26"/>
<dbReference type="GO" id="GO:0006032">
    <property type="term" value="P:chitin catabolic process"/>
    <property type="evidence" value="ECO:0007669"/>
    <property type="project" value="UniProtKB-KW"/>
</dbReference>
<dbReference type="PANTHER" id="PTHR11177:SF333">
    <property type="entry name" value="CHITINASE"/>
    <property type="match status" value="1"/>
</dbReference>
<dbReference type="SMART" id="SM00636">
    <property type="entry name" value="Glyco_18"/>
    <property type="match status" value="1"/>
</dbReference>
<evidence type="ECO:0000256" key="5">
    <source>
        <dbReference type="ARBA" id="ARBA00022801"/>
    </source>
</evidence>
<feature type="domain" description="GH18" evidence="14">
    <location>
        <begin position="90"/>
        <end position="451"/>
    </location>
</feature>
<dbReference type="Proteomes" id="UP000241818">
    <property type="component" value="Unassembled WGS sequence"/>
</dbReference>
<dbReference type="STRING" id="857342.A0A2T3AU26"/>
<evidence type="ECO:0000256" key="8">
    <source>
        <dbReference type="ARBA" id="ARBA00023295"/>
    </source>
</evidence>
<dbReference type="Gene3D" id="3.10.50.10">
    <property type="match status" value="1"/>
</dbReference>
<dbReference type="SUPFAM" id="SSF57016">
    <property type="entry name" value="Plant lectins/antimicrobial peptides"/>
    <property type="match status" value="1"/>
</dbReference>
<evidence type="ECO:0000256" key="10">
    <source>
        <dbReference type="PROSITE-ProRule" id="PRU00261"/>
    </source>
</evidence>
<evidence type="ECO:0000256" key="3">
    <source>
        <dbReference type="ARBA" id="ARBA00012729"/>
    </source>
</evidence>
<feature type="signal peptide" evidence="12">
    <location>
        <begin position="1"/>
        <end position="21"/>
    </location>
</feature>
<accession>A0A2T3AU26</accession>
<dbReference type="InterPro" id="IPR001579">
    <property type="entry name" value="Glyco_hydro_18_chit_AS"/>
</dbReference>
<protein>
    <recommendedName>
        <fullName evidence="3">chitinase</fullName>
        <ecNumber evidence="3">3.2.1.14</ecNumber>
    </recommendedName>
</protein>
<dbReference type="AlphaFoldDB" id="A0A2T3AU26"/>
<dbReference type="EC" id="3.2.1.14" evidence="3"/>
<dbReference type="CDD" id="cd00035">
    <property type="entry name" value="ChtBD1"/>
    <property type="match status" value="1"/>
</dbReference>
<dbReference type="PROSITE" id="PS51910">
    <property type="entry name" value="GH18_2"/>
    <property type="match status" value="1"/>
</dbReference>
<evidence type="ECO:0000256" key="4">
    <source>
        <dbReference type="ARBA" id="ARBA00022669"/>
    </source>
</evidence>
<dbReference type="InterPro" id="IPR036861">
    <property type="entry name" value="Endochitinase-like_sf"/>
</dbReference>
<dbReference type="InterPro" id="IPR050314">
    <property type="entry name" value="Glycosyl_Hydrlase_18"/>
</dbReference>
<keyword evidence="10" id="KW-1015">Disulfide bond</keyword>
<keyword evidence="4 10" id="KW-0147">Chitin-binding</keyword>
<dbReference type="PROSITE" id="PS00026">
    <property type="entry name" value="CHIT_BIND_I_1"/>
    <property type="match status" value="1"/>
</dbReference>
<dbReference type="Gene3D" id="3.30.60.10">
    <property type="entry name" value="Endochitinase-like"/>
    <property type="match status" value="1"/>
</dbReference>
<evidence type="ECO:0000256" key="9">
    <source>
        <dbReference type="ARBA" id="ARBA00023326"/>
    </source>
</evidence>
<dbReference type="InterPro" id="IPR001223">
    <property type="entry name" value="Glyco_hydro18_cat"/>
</dbReference>
<dbReference type="InterPro" id="IPR018371">
    <property type="entry name" value="Chitin-binding_1_CS"/>
</dbReference>
<comment type="similarity">
    <text evidence="2">Belongs to the glycosyl hydrolase 18 family. Chitinase class V subfamily.</text>
</comment>
<feature type="disulfide bond" evidence="10">
    <location>
        <begin position="59"/>
        <end position="73"/>
    </location>
</feature>
<dbReference type="PANTHER" id="PTHR11177">
    <property type="entry name" value="CHITINASE"/>
    <property type="match status" value="1"/>
</dbReference>
<dbReference type="Pfam" id="PF00704">
    <property type="entry name" value="Glyco_hydro_18"/>
    <property type="match status" value="1"/>
</dbReference>
<dbReference type="PROSITE" id="PS01095">
    <property type="entry name" value="GH18_1"/>
    <property type="match status" value="1"/>
</dbReference>
<feature type="chain" id="PRO_5015730258" description="chitinase" evidence="12">
    <location>
        <begin position="22"/>
        <end position="1113"/>
    </location>
</feature>
<evidence type="ECO:0000313" key="16">
    <source>
        <dbReference type="Proteomes" id="UP000241818"/>
    </source>
</evidence>
<keyword evidence="8 11" id="KW-0326">Glycosidase</keyword>
<evidence type="ECO:0000256" key="6">
    <source>
        <dbReference type="ARBA" id="ARBA00023024"/>
    </source>
</evidence>
<evidence type="ECO:0000256" key="2">
    <source>
        <dbReference type="ARBA" id="ARBA00008682"/>
    </source>
</evidence>
<keyword evidence="16" id="KW-1185">Reference proteome</keyword>
<dbReference type="SMART" id="SM00270">
    <property type="entry name" value="ChtBD1"/>
    <property type="match status" value="1"/>
</dbReference>